<proteinExistence type="predicted"/>
<keyword evidence="4" id="KW-1185">Reference proteome</keyword>
<dbReference type="GO" id="GO:0004491">
    <property type="term" value="F:methylmalonate-semialdehyde dehydrogenase (acylating, NAD) activity"/>
    <property type="evidence" value="ECO:0007669"/>
    <property type="project" value="InterPro"/>
</dbReference>
<dbReference type="SUPFAM" id="SSF53720">
    <property type="entry name" value="ALDH-like"/>
    <property type="match status" value="1"/>
</dbReference>
<dbReference type="RefSeq" id="WP_186740410.1">
    <property type="nucleotide sequence ID" value="NZ_CP060394.1"/>
</dbReference>
<reference evidence="3 4" key="1">
    <citation type="submission" date="2020-08" db="EMBL/GenBank/DDBJ databases">
        <title>Edaphobacter telluris sp. nov. and Acidobacterium dinghuensis sp. nov., two acidobacteria isolated from forest soil.</title>
        <authorList>
            <person name="Fu J."/>
            <person name="Qiu L."/>
        </authorList>
    </citation>
    <scope>NUCLEOTIDE SEQUENCE [LARGE SCALE GENOMIC DNA]</scope>
    <source>
        <strain evidence="3">4Y35</strain>
    </source>
</reference>
<dbReference type="InterPro" id="IPR010061">
    <property type="entry name" value="MeMal-semiAld_DH"/>
</dbReference>
<dbReference type="KEGG" id="adin:H7849_15150"/>
<dbReference type="Proteomes" id="UP000515312">
    <property type="component" value="Chromosome"/>
</dbReference>
<dbReference type="GO" id="GO:0006574">
    <property type="term" value="P:L-valine catabolic process"/>
    <property type="evidence" value="ECO:0007669"/>
    <property type="project" value="TreeGrafter"/>
</dbReference>
<dbReference type="InterPro" id="IPR016162">
    <property type="entry name" value="Ald_DH_N"/>
</dbReference>
<dbReference type="EMBL" id="CP060394">
    <property type="protein sequence ID" value="QNI30484.1"/>
    <property type="molecule type" value="Genomic_DNA"/>
</dbReference>
<sequence>MRTISHFINGQSVTRPGALTSPVYDPSTGQVQALLEHGDAAILGEAVAAAKAAQPAWAAIDPLHRARVIFRFKALIEEHRQELIYLMSSEHGKLLGDSNGELQRGLDVVEFMCGVPHLQKGEFTQGAGPGVNVYSIREPLGVVAGIPPFNFPGMIPLWMLTPAIAVGNAFILKPSERVPSAALRIVELAHEAGVPPGIVNVVQGVQEVGEAIGDHPDIKAVTFIGSTAVAKSVYARGAGNGKRVLCLGGAKNHGVILPDADLDSAVVDILAGAFGSAGERCMAMPVIVPVGKETAEAVRERLLEEIPKLRIGVSTDPNAQMGPVVTPENKKKIESYIQLAVDEGAELVIDGRGRSLPGHEEGFFLWPTLIDHATQSMQSYQDEIFGPTLQIVRAETFEEALSYPNVHHQGNAVTVFTRSGDWAQRFVAGVEVGMVGVNFPLPTPVGYYSHGGWKNSAFGDLNQYGEDSIRFFTRTKNVTQRWPHGGPATEL</sequence>
<dbReference type="InterPro" id="IPR015590">
    <property type="entry name" value="Aldehyde_DH_dom"/>
</dbReference>
<feature type="domain" description="Aldehyde dehydrogenase" evidence="2">
    <location>
        <begin position="21"/>
        <end position="478"/>
    </location>
</feature>
<organism evidence="3 4">
    <name type="scientific">Alloacidobacterium dinghuense</name>
    <dbReference type="NCBI Taxonomy" id="2763107"/>
    <lineage>
        <taxon>Bacteria</taxon>
        <taxon>Pseudomonadati</taxon>
        <taxon>Acidobacteriota</taxon>
        <taxon>Terriglobia</taxon>
        <taxon>Terriglobales</taxon>
        <taxon>Acidobacteriaceae</taxon>
        <taxon>Alloacidobacterium</taxon>
    </lineage>
</organism>
<dbReference type="PANTHER" id="PTHR43866:SF4">
    <property type="entry name" value="MALONATE-SEMIALDEHYDE DEHYDROGENASE"/>
    <property type="match status" value="1"/>
</dbReference>
<evidence type="ECO:0000313" key="3">
    <source>
        <dbReference type="EMBL" id="QNI30484.1"/>
    </source>
</evidence>
<gene>
    <name evidence="3" type="ORF">H7849_15150</name>
</gene>
<evidence type="ECO:0000256" key="1">
    <source>
        <dbReference type="ARBA" id="ARBA00023002"/>
    </source>
</evidence>
<dbReference type="InterPro" id="IPR016163">
    <property type="entry name" value="Ald_DH_C"/>
</dbReference>
<keyword evidence="1" id="KW-0560">Oxidoreductase</keyword>
<dbReference type="Pfam" id="PF00171">
    <property type="entry name" value="Aldedh"/>
    <property type="match status" value="1"/>
</dbReference>
<dbReference type="PANTHER" id="PTHR43866">
    <property type="entry name" value="MALONATE-SEMIALDEHYDE DEHYDROGENASE"/>
    <property type="match status" value="1"/>
</dbReference>
<dbReference type="CDD" id="cd07085">
    <property type="entry name" value="ALDH_F6_MMSDH"/>
    <property type="match status" value="1"/>
</dbReference>
<dbReference type="NCBIfam" id="TIGR01722">
    <property type="entry name" value="MMSDH"/>
    <property type="match status" value="1"/>
</dbReference>
<dbReference type="AlphaFoldDB" id="A0A7G8BD64"/>
<evidence type="ECO:0000313" key="4">
    <source>
        <dbReference type="Proteomes" id="UP000515312"/>
    </source>
</evidence>
<dbReference type="Gene3D" id="3.40.309.10">
    <property type="entry name" value="Aldehyde Dehydrogenase, Chain A, domain 2"/>
    <property type="match status" value="1"/>
</dbReference>
<dbReference type="Gene3D" id="3.40.605.10">
    <property type="entry name" value="Aldehyde Dehydrogenase, Chain A, domain 1"/>
    <property type="match status" value="1"/>
</dbReference>
<name>A0A7G8BD64_9BACT</name>
<protein>
    <submittedName>
        <fullName evidence="3">CoA-acylating methylmalonate-semialdehyde dehydrogenase</fullName>
    </submittedName>
</protein>
<dbReference type="FunFam" id="3.40.309.10:FF:000002">
    <property type="entry name" value="Methylmalonate-semialdehyde dehydrogenase (Acylating)"/>
    <property type="match status" value="1"/>
</dbReference>
<dbReference type="InterPro" id="IPR016161">
    <property type="entry name" value="Ald_DH/histidinol_DH"/>
</dbReference>
<accession>A0A7G8BD64</accession>
<evidence type="ECO:0000259" key="2">
    <source>
        <dbReference type="Pfam" id="PF00171"/>
    </source>
</evidence>
<dbReference type="GO" id="GO:0006210">
    <property type="term" value="P:thymine catabolic process"/>
    <property type="evidence" value="ECO:0007669"/>
    <property type="project" value="TreeGrafter"/>
</dbReference>